<evidence type="ECO:0000256" key="1">
    <source>
        <dbReference type="SAM" id="MobiDB-lite"/>
    </source>
</evidence>
<reference evidence="2" key="1">
    <citation type="submission" date="2018-04" db="EMBL/GenBank/DDBJ databases">
        <title>Whole genome sequencing of Hypsizygus marmoreus.</title>
        <authorList>
            <person name="Choi I.-G."/>
            <person name="Min B."/>
            <person name="Kim J.-G."/>
            <person name="Kim S."/>
            <person name="Oh Y.-L."/>
            <person name="Kong W.-S."/>
            <person name="Park H."/>
            <person name="Jeong J."/>
            <person name="Song E.-S."/>
        </authorList>
    </citation>
    <scope>NUCLEOTIDE SEQUENCE [LARGE SCALE GENOMIC DNA]</scope>
    <source>
        <strain evidence="2">51987-8</strain>
    </source>
</reference>
<protein>
    <submittedName>
        <fullName evidence="2">Uncharacterized protein</fullName>
    </submittedName>
</protein>
<dbReference type="AlphaFoldDB" id="A0A369J8B9"/>
<sequence>MEPSLYANLQPASRYQFYRWAPISGAWTARVQPYVERVHQVLNFREQPLTTLTPYHRLPLWWSIQCLIQKRSDFPPVEMIPRYRAFRKKNDKRRNSEPDTQQQSDDAAMSELKESLTKEISDLGQEITRLKNERSQLFLDIHDLMLSKSQSQDINVPLPPLPPQRNSLQKAKKDLHGRQERNPRFIDNQHPQPDHGLPFGPSPELQPQSSVQSPEPPTTSDTAWQTWQPEPYYQPTPISPVNALSSLGSDFFFHGLFGPPSPIDDDLAFCLLPSVPPAPSSTRNPPPPSRSLFVAPEPQGRKPKIPALQIPDQVSIAPALGLFGPRSPRDEHTGNTKKPPPPPQPTPPSQSSIREKKQRPTLRMHIPGSSSPGLFGPRSPPDVTTTDNRATTTITAPLAPVKPPPRLSGAKSAVDLRARSATPFKQLDAAKGNGGGKTAWRARVEEVEDESIKSTRGTGPWAIAILG</sequence>
<comment type="caution">
    <text evidence="2">The sequence shown here is derived from an EMBL/GenBank/DDBJ whole genome shotgun (WGS) entry which is preliminary data.</text>
</comment>
<organism evidence="2 3">
    <name type="scientific">Hypsizygus marmoreus</name>
    <name type="common">White beech mushroom</name>
    <name type="synonym">Agaricus marmoreus</name>
    <dbReference type="NCBI Taxonomy" id="39966"/>
    <lineage>
        <taxon>Eukaryota</taxon>
        <taxon>Fungi</taxon>
        <taxon>Dikarya</taxon>
        <taxon>Basidiomycota</taxon>
        <taxon>Agaricomycotina</taxon>
        <taxon>Agaricomycetes</taxon>
        <taxon>Agaricomycetidae</taxon>
        <taxon>Agaricales</taxon>
        <taxon>Tricholomatineae</taxon>
        <taxon>Lyophyllaceae</taxon>
        <taxon>Hypsizygus</taxon>
    </lineage>
</organism>
<gene>
    <name evidence="2" type="ORF">Hypma_001967</name>
</gene>
<feature type="region of interest" description="Disordered" evidence="1">
    <location>
        <begin position="277"/>
        <end position="414"/>
    </location>
</feature>
<feature type="compositionally biased region" description="Pro residues" evidence="1">
    <location>
        <begin position="338"/>
        <end position="348"/>
    </location>
</feature>
<feature type="compositionally biased region" description="Pro residues" evidence="1">
    <location>
        <begin position="277"/>
        <end position="289"/>
    </location>
</feature>
<dbReference type="OrthoDB" id="3053262at2759"/>
<dbReference type="EMBL" id="LUEZ02000113">
    <property type="protein sequence ID" value="RDB17420.1"/>
    <property type="molecule type" value="Genomic_DNA"/>
</dbReference>
<dbReference type="InParanoid" id="A0A369J8B9"/>
<accession>A0A369J8B9</accession>
<feature type="compositionally biased region" description="Low complexity" evidence="1">
    <location>
        <begin position="384"/>
        <end position="395"/>
    </location>
</feature>
<dbReference type="Proteomes" id="UP000076154">
    <property type="component" value="Unassembled WGS sequence"/>
</dbReference>
<proteinExistence type="predicted"/>
<feature type="region of interest" description="Disordered" evidence="1">
    <location>
        <begin position="153"/>
        <end position="231"/>
    </location>
</feature>
<evidence type="ECO:0000313" key="2">
    <source>
        <dbReference type="EMBL" id="RDB17420.1"/>
    </source>
</evidence>
<feature type="compositionally biased region" description="Basic and acidic residues" evidence="1">
    <location>
        <begin position="171"/>
        <end position="184"/>
    </location>
</feature>
<evidence type="ECO:0000313" key="3">
    <source>
        <dbReference type="Proteomes" id="UP000076154"/>
    </source>
</evidence>
<keyword evidence="3" id="KW-1185">Reference proteome</keyword>
<feature type="region of interest" description="Disordered" evidence="1">
    <location>
        <begin position="88"/>
        <end position="112"/>
    </location>
</feature>
<feature type="compositionally biased region" description="Low complexity" evidence="1">
    <location>
        <begin position="202"/>
        <end position="213"/>
    </location>
</feature>
<name>A0A369J8B9_HYPMA</name>